<dbReference type="InterPro" id="IPR035500">
    <property type="entry name" value="NHR-like_dom_sf"/>
</dbReference>
<protein>
    <submittedName>
        <fullName evidence="4">Uncharacterized protein</fullName>
    </submittedName>
</protein>
<keyword evidence="1" id="KW-0805">Transcription regulation</keyword>
<reference evidence="4" key="1">
    <citation type="submission" date="2020-11" db="EMBL/GenBank/DDBJ databases">
        <authorList>
            <person name="Tran Van P."/>
        </authorList>
    </citation>
    <scope>NUCLEOTIDE SEQUENCE</scope>
</reference>
<organism evidence="4">
    <name type="scientific">Oppiella nova</name>
    <dbReference type="NCBI Taxonomy" id="334625"/>
    <lineage>
        <taxon>Eukaryota</taxon>
        <taxon>Metazoa</taxon>
        <taxon>Ecdysozoa</taxon>
        <taxon>Arthropoda</taxon>
        <taxon>Chelicerata</taxon>
        <taxon>Arachnida</taxon>
        <taxon>Acari</taxon>
        <taxon>Acariformes</taxon>
        <taxon>Sarcoptiformes</taxon>
        <taxon>Oribatida</taxon>
        <taxon>Brachypylina</taxon>
        <taxon>Oppioidea</taxon>
        <taxon>Oppiidae</taxon>
        <taxon>Oppiella</taxon>
    </lineage>
</organism>
<dbReference type="Gene3D" id="1.10.565.10">
    <property type="entry name" value="Retinoid X Receptor"/>
    <property type="match status" value="1"/>
</dbReference>
<evidence type="ECO:0000313" key="4">
    <source>
        <dbReference type="EMBL" id="CAD7649657.1"/>
    </source>
</evidence>
<dbReference type="AlphaFoldDB" id="A0A7R9LXQ7"/>
<dbReference type="Proteomes" id="UP000728032">
    <property type="component" value="Unassembled WGS sequence"/>
</dbReference>
<dbReference type="SUPFAM" id="SSF48508">
    <property type="entry name" value="Nuclear receptor ligand-binding domain"/>
    <property type="match status" value="1"/>
</dbReference>
<gene>
    <name evidence="4" type="ORF">ONB1V03_LOCUS7399</name>
</gene>
<keyword evidence="5" id="KW-1185">Reference proteome</keyword>
<sequence>MVCALSPVFKEIIDYQGFKQLELNRISEVISASNVFIYPLSTNIYTIKDKIDYIRVAAQMAEKRIQDVITYISDLCPNDQYYLLKYGCSEILSQRKWPKNASRTLSHIYQYYLLKYGCSEILSLRRVTYYNDKTKFLEKICPEWDWDLTILNLLTTIILFNPNRPNLIHRDTCVVTKESRTT</sequence>
<name>A0A7R9LXQ7_9ACAR</name>
<evidence type="ECO:0000256" key="1">
    <source>
        <dbReference type="ARBA" id="ARBA00023015"/>
    </source>
</evidence>
<keyword evidence="3" id="KW-0675">Receptor</keyword>
<dbReference type="OrthoDB" id="6535143at2759"/>
<evidence type="ECO:0000256" key="3">
    <source>
        <dbReference type="ARBA" id="ARBA00023170"/>
    </source>
</evidence>
<dbReference type="EMBL" id="CAJPVJ010003744">
    <property type="protein sequence ID" value="CAG2167905.1"/>
    <property type="molecule type" value="Genomic_DNA"/>
</dbReference>
<accession>A0A7R9LXQ7</accession>
<keyword evidence="2" id="KW-0804">Transcription</keyword>
<evidence type="ECO:0000313" key="5">
    <source>
        <dbReference type="Proteomes" id="UP000728032"/>
    </source>
</evidence>
<proteinExistence type="predicted"/>
<evidence type="ECO:0000256" key="2">
    <source>
        <dbReference type="ARBA" id="ARBA00023163"/>
    </source>
</evidence>
<dbReference type="EMBL" id="OC918569">
    <property type="protein sequence ID" value="CAD7649657.1"/>
    <property type="molecule type" value="Genomic_DNA"/>
</dbReference>